<feature type="domain" description="Beta-galactosidase galactose-binding" evidence="10">
    <location>
        <begin position="532"/>
        <end position="590"/>
    </location>
</feature>
<evidence type="ECO:0000259" key="10">
    <source>
        <dbReference type="Pfam" id="PF21467"/>
    </source>
</evidence>
<comment type="catalytic activity">
    <reaction evidence="5">
        <text>Hydrolysis of terminal non-reducing beta-D-galactose residues in beta-D-galactosides.</text>
        <dbReference type="EC" id="3.2.1.23"/>
    </reaction>
</comment>
<dbReference type="GO" id="GO:0005975">
    <property type="term" value="P:carbohydrate metabolic process"/>
    <property type="evidence" value="ECO:0007669"/>
    <property type="project" value="InterPro"/>
</dbReference>
<proteinExistence type="inferred from homology"/>
<dbReference type="InterPro" id="IPR017853">
    <property type="entry name" value="GH"/>
</dbReference>
<dbReference type="Pfam" id="PF21317">
    <property type="entry name" value="BetaGal_ABD_1"/>
    <property type="match status" value="1"/>
</dbReference>
<feature type="domain" description="Glycoside hydrolase 35 catalytic" evidence="8">
    <location>
        <begin position="30"/>
        <end position="352"/>
    </location>
</feature>
<evidence type="ECO:0000313" key="11">
    <source>
        <dbReference type="EMBL" id="RDW95010.1"/>
    </source>
</evidence>
<dbReference type="EMBL" id="PDLN01000001">
    <property type="protein sequence ID" value="RDW95010.1"/>
    <property type="molecule type" value="Genomic_DNA"/>
</dbReference>
<dbReference type="InterPro" id="IPR019801">
    <property type="entry name" value="Glyco_hydro_35_CS"/>
</dbReference>
<evidence type="ECO:0000256" key="2">
    <source>
        <dbReference type="ARBA" id="ARBA00022801"/>
    </source>
</evidence>
<dbReference type="SUPFAM" id="SSF51445">
    <property type="entry name" value="(Trans)glycosidases"/>
    <property type="match status" value="1"/>
</dbReference>
<feature type="active site" description="Proton donor" evidence="4">
    <location>
        <position position="178"/>
    </location>
</feature>
<dbReference type="Proteomes" id="UP000256328">
    <property type="component" value="Unassembled WGS sequence"/>
</dbReference>
<dbReference type="Pfam" id="PF21467">
    <property type="entry name" value="BetaGal_gal-bd"/>
    <property type="match status" value="1"/>
</dbReference>
<accession>A0A3D8T8X2</accession>
<dbReference type="InterPro" id="IPR008979">
    <property type="entry name" value="Galactose-bd-like_sf"/>
</dbReference>
<dbReference type="OrthoDB" id="1657402at2759"/>
<evidence type="ECO:0000256" key="3">
    <source>
        <dbReference type="ARBA" id="ARBA00023295"/>
    </source>
</evidence>
<dbReference type="PIRSF" id="PIRSF006336">
    <property type="entry name" value="B-gal"/>
    <property type="match status" value="1"/>
</dbReference>
<keyword evidence="12" id="KW-1185">Reference proteome</keyword>
<evidence type="ECO:0000256" key="1">
    <source>
        <dbReference type="ARBA" id="ARBA00009809"/>
    </source>
</evidence>
<dbReference type="GO" id="GO:0004565">
    <property type="term" value="F:beta-galactosidase activity"/>
    <property type="evidence" value="ECO:0007669"/>
    <property type="project" value="UniProtKB-EC"/>
</dbReference>
<organism evidence="11 12">
    <name type="scientific">Coleophoma crateriformis</name>
    <dbReference type="NCBI Taxonomy" id="565419"/>
    <lineage>
        <taxon>Eukaryota</taxon>
        <taxon>Fungi</taxon>
        <taxon>Dikarya</taxon>
        <taxon>Ascomycota</taxon>
        <taxon>Pezizomycotina</taxon>
        <taxon>Leotiomycetes</taxon>
        <taxon>Helotiales</taxon>
        <taxon>Dermateaceae</taxon>
        <taxon>Coleophoma</taxon>
    </lineage>
</organism>
<evidence type="ECO:0000259" key="9">
    <source>
        <dbReference type="Pfam" id="PF21317"/>
    </source>
</evidence>
<dbReference type="InterPro" id="IPR001944">
    <property type="entry name" value="Glycoside_Hdrlase_35"/>
</dbReference>
<comment type="similarity">
    <text evidence="1 6">Belongs to the glycosyl hydrolase 35 family.</text>
</comment>
<dbReference type="InterPro" id="IPR031330">
    <property type="entry name" value="Gly_Hdrlase_35_cat"/>
</dbReference>
<reference evidence="11 12" key="1">
    <citation type="journal article" date="2018" name="IMA Fungus">
        <title>IMA Genome-F 9: Draft genome sequence of Annulohypoxylon stygium, Aspergillus mulundensis, Berkeleyomyces basicola (syn. Thielaviopsis basicola), Ceratocystis smalleyi, two Cercospora beticola strains, Coleophoma cylindrospora, Fusarium fracticaudum, Phialophora cf. hyalina, and Morchella septimelata.</title>
        <authorList>
            <person name="Wingfield B.D."/>
            <person name="Bills G.F."/>
            <person name="Dong Y."/>
            <person name="Huang W."/>
            <person name="Nel W.J."/>
            <person name="Swalarsk-Parry B.S."/>
            <person name="Vaghefi N."/>
            <person name="Wilken P.M."/>
            <person name="An Z."/>
            <person name="de Beer Z.W."/>
            <person name="De Vos L."/>
            <person name="Chen L."/>
            <person name="Duong T.A."/>
            <person name="Gao Y."/>
            <person name="Hammerbacher A."/>
            <person name="Kikkert J.R."/>
            <person name="Li Y."/>
            <person name="Li H."/>
            <person name="Li K."/>
            <person name="Li Q."/>
            <person name="Liu X."/>
            <person name="Ma X."/>
            <person name="Naidoo K."/>
            <person name="Pethybridge S.J."/>
            <person name="Sun J."/>
            <person name="Steenkamp E.T."/>
            <person name="van der Nest M.A."/>
            <person name="van Wyk S."/>
            <person name="Wingfield M.J."/>
            <person name="Xiong C."/>
            <person name="Yue Q."/>
            <person name="Zhang X."/>
        </authorList>
    </citation>
    <scope>NUCLEOTIDE SEQUENCE [LARGE SCALE GENOMIC DNA]</scope>
    <source>
        <strain evidence="11 12">BP5796</strain>
    </source>
</reference>
<evidence type="ECO:0000313" key="12">
    <source>
        <dbReference type="Proteomes" id="UP000256328"/>
    </source>
</evidence>
<evidence type="ECO:0000256" key="5">
    <source>
        <dbReference type="RuleBase" id="RU000675"/>
    </source>
</evidence>
<feature type="domain" description="Beta-galactosidase 1-like first all-beta" evidence="9">
    <location>
        <begin position="399"/>
        <end position="510"/>
    </location>
</feature>
<dbReference type="Pfam" id="PF01301">
    <property type="entry name" value="Glyco_hydro_35"/>
    <property type="match status" value="1"/>
</dbReference>
<feature type="active site" description="Nucleophile" evidence="4">
    <location>
        <position position="255"/>
    </location>
</feature>
<dbReference type="PANTHER" id="PTHR23421">
    <property type="entry name" value="BETA-GALACTOSIDASE RELATED"/>
    <property type="match status" value="1"/>
</dbReference>
<comment type="caution">
    <text evidence="11">The sequence shown here is derived from an EMBL/GenBank/DDBJ whole genome shotgun (WGS) entry which is preliminary data.</text>
</comment>
<dbReference type="SUPFAM" id="SSF49785">
    <property type="entry name" value="Galactose-binding domain-like"/>
    <property type="match status" value="1"/>
</dbReference>
<evidence type="ECO:0000259" key="8">
    <source>
        <dbReference type="Pfam" id="PF01301"/>
    </source>
</evidence>
<dbReference type="Gene3D" id="2.60.120.260">
    <property type="entry name" value="Galactose-binding domain-like"/>
    <property type="match status" value="2"/>
</dbReference>
<evidence type="ECO:0000256" key="7">
    <source>
        <dbReference type="SAM" id="SignalP"/>
    </source>
</evidence>
<dbReference type="EC" id="3.2.1.23" evidence="5"/>
<evidence type="ECO:0000256" key="4">
    <source>
        <dbReference type="PIRSR" id="PIRSR006336-1"/>
    </source>
</evidence>
<feature type="signal peptide" evidence="7">
    <location>
        <begin position="1"/>
        <end position="20"/>
    </location>
</feature>
<feature type="chain" id="PRO_5017679484" description="Beta-galactosidase" evidence="7">
    <location>
        <begin position="21"/>
        <end position="623"/>
    </location>
</feature>
<sequence>MKSPLFSATALLLLVRSCLGATSFTYNRTNFLLDGSPYQIIGGQMDPQRIPYQLWSDRLYKARAMGLNTIFSYVFWDQIQPTADSWDMSGRNNITEYFRLAQEAGLNIVLRAGPYVCGEHEWGGFPAWLSEVDGMVVRSYNDPFLAASKAYIDRLASDLAPMMVTNGGPVIMVQIENEYGSYGDDHEYMGALRDMFKAAFGVTLYTNDGGYDVDLIGGAISGVLAETDGSPQSAFAARDTYVNDSSSLGPQLDGEYYTTWLDFWASNYTFETYDGYASSIATVQSDLSWVLNNGSSFSLYMFHGGTNFGFQNGADWSNYLEAVITSYDYGAPLDESGRPNEIYFAVRDTISSYLKNVSSNATIPAVPEIQTPIEIPAFNLSPQVALFDILPPGVFAQSPVNMEALNQSHGYTLYRHTVTSALNGTLQPGDYPRDRVLVYVNSKRVGVIDSTYWTPNTVAFSLKANDTLDLLIENMGRINYGHRIPDQKKGVVGNVTVGGSILYGWTMYPLSMETVPTASSPANFTPSATSGPVLYKGTFDVQTVGDTFLELPGWTRGVVWINGENLGRFWVVGPQQSFYLPGCYLKTTGNEIVVLELEPGSNATAVQGVSTRTWANNPDPDLL</sequence>
<evidence type="ECO:0000256" key="6">
    <source>
        <dbReference type="RuleBase" id="RU003679"/>
    </source>
</evidence>
<dbReference type="AlphaFoldDB" id="A0A3D8T8X2"/>
<keyword evidence="3 5" id="KW-0326">Glycosidase</keyword>
<dbReference type="InterPro" id="IPR048912">
    <property type="entry name" value="BetaGal1-like_ABD1"/>
</dbReference>
<name>A0A3D8T8X2_9HELO</name>
<dbReference type="InterPro" id="IPR026283">
    <property type="entry name" value="B-gal_1-like"/>
</dbReference>
<keyword evidence="7" id="KW-0732">Signal</keyword>
<keyword evidence="2 5" id="KW-0378">Hydrolase</keyword>
<dbReference type="PRINTS" id="PR00742">
    <property type="entry name" value="GLHYDRLASE35"/>
</dbReference>
<gene>
    <name evidence="11" type="ORF">BP5796_00773</name>
</gene>
<dbReference type="Gene3D" id="3.20.20.80">
    <property type="entry name" value="Glycosidases"/>
    <property type="match status" value="1"/>
</dbReference>
<dbReference type="InterPro" id="IPR048913">
    <property type="entry name" value="BetaGal_gal-bd"/>
</dbReference>
<dbReference type="PROSITE" id="PS01182">
    <property type="entry name" value="GLYCOSYL_HYDROL_F35"/>
    <property type="match status" value="1"/>
</dbReference>
<protein>
    <recommendedName>
        <fullName evidence="5">Beta-galactosidase</fullName>
        <ecNumber evidence="5">3.2.1.23</ecNumber>
    </recommendedName>
</protein>